<dbReference type="Pfam" id="PF07081">
    <property type="entry name" value="DUF1349"/>
    <property type="match status" value="1"/>
</dbReference>
<dbReference type="Gene3D" id="2.60.120.200">
    <property type="match status" value="1"/>
</dbReference>
<sequence length="238" mass="25208">MPTHTLTARSLTLTTPPATDIWRKPPTHNVFTSPHTLTTAVPLHIFRRARATLSFTPVLQYDQGGLLLALSRPSTPPGASAPTASDLAWAATAPSGGSGAVTADSAQKWIKAGVEFYEGAPRLSVVACDGWADWSVAPLPDAVASASAPVAATVELRREVGSSGVSLWVVALEKGAGAGEVRRRPLREICWVYGIGEEWEVRVGVYGARPAGKEDAGREDTGEELVVRFEDAEVEVEV</sequence>
<keyword evidence="2" id="KW-1185">Reference proteome</keyword>
<dbReference type="PANTHER" id="PTHR35332">
    <property type="entry name" value="REGULATION OF ENOLASE PROTEIN 1"/>
    <property type="match status" value="1"/>
</dbReference>
<dbReference type="EMBL" id="MU001703">
    <property type="protein sequence ID" value="KAF2452783.1"/>
    <property type="molecule type" value="Genomic_DNA"/>
</dbReference>
<name>A0A6A6NNE0_9PEZI</name>
<reference evidence="1" key="1">
    <citation type="journal article" date="2020" name="Stud. Mycol.">
        <title>101 Dothideomycetes genomes: a test case for predicting lifestyles and emergence of pathogens.</title>
        <authorList>
            <person name="Haridas S."/>
            <person name="Albert R."/>
            <person name="Binder M."/>
            <person name="Bloem J."/>
            <person name="Labutti K."/>
            <person name="Salamov A."/>
            <person name="Andreopoulos B."/>
            <person name="Baker S."/>
            <person name="Barry K."/>
            <person name="Bills G."/>
            <person name="Bluhm B."/>
            <person name="Cannon C."/>
            <person name="Castanera R."/>
            <person name="Culley D."/>
            <person name="Daum C."/>
            <person name="Ezra D."/>
            <person name="Gonzalez J."/>
            <person name="Henrissat B."/>
            <person name="Kuo A."/>
            <person name="Liang C."/>
            <person name="Lipzen A."/>
            <person name="Lutzoni F."/>
            <person name="Magnuson J."/>
            <person name="Mondo S."/>
            <person name="Nolan M."/>
            <person name="Ohm R."/>
            <person name="Pangilinan J."/>
            <person name="Park H.-J."/>
            <person name="Ramirez L."/>
            <person name="Alfaro M."/>
            <person name="Sun H."/>
            <person name="Tritt A."/>
            <person name="Yoshinaga Y."/>
            <person name="Zwiers L.-H."/>
            <person name="Turgeon B."/>
            <person name="Goodwin S."/>
            <person name="Spatafora J."/>
            <person name="Crous P."/>
            <person name="Grigoriev I."/>
        </authorList>
    </citation>
    <scope>NUCLEOTIDE SEQUENCE</scope>
    <source>
        <strain evidence="1">ATCC 16933</strain>
    </source>
</reference>
<dbReference type="OrthoDB" id="42525at2759"/>
<dbReference type="PANTHER" id="PTHR35332:SF2">
    <property type="entry name" value="REGULATION OF ENOLASE PROTEIN 1"/>
    <property type="match status" value="1"/>
</dbReference>
<organism evidence="1 2">
    <name type="scientific">Lineolata rhizophorae</name>
    <dbReference type="NCBI Taxonomy" id="578093"/>
    <lineage>
        <taxon>Eukaryota</taxon>
        <taxon>Fungi</taxon>
        <taxon>Dikarya</taxon>
        <taxon>Ascomycota</taxon>
        <taxon>Pezizomycotina</taxon>
        <taxon>Dothideomycetes</taxon>
        <taxon>Dothideomycetes incertae sedis</taxon>
        <taxon>Lineolatales</taxon>
        <taxon>Lineolataceae</taxon>
        <taxon>Lineolata</taxon>
    </lineage>
</organism>
<accession>A0A6A6NNE0</accession>
<dbReference type="Proteomes" id="UP000799766">
    <property type="component" value="Unassembled WGS sequence"/>
</dbReference>
<evidence type="ECO:0000313" key="1">
    <source>
        <dbReference type="EMBL" id="KAF2452783.1"/>
    </source>
</evidence>
<protein>
    <submittedName>
        <fullName evidence="1">Uncharacterized protein</fullName>
    </submittedName>
</protein>
<dbReference type="AlphaFoldDB" id="A0A6A6NNE0"/>
<gene>
    <name evidence="1" type="ORF">BDY21DRAFT_328562</name>
</gene>
<proteinExistence type="predicted"/>
<dbReference type="InterPro" id="IPR009784">
    <property type="entry name" value="DUF1349"/>
</dbReference>
<evidence type="ECO:0000313" key="2">
    <source>
        <dbReference type="Proteomes" id="UP000799766"/>
    </source>
</evidence>